<evidence type="ECO:0000259" key="1">
    <source>
        <dbReference type="Pfam" id="PF04432"/>
    </source>
</evidence>
<reference evidence="2 3" key="1">
    <citation type="submission" date="2015-11" db="EMBL/GenBank/DDBJ databases">
        <title>Genomic analysis of 38 Legionella species identifies large and diverse effector repertoires.</title>
        <authorList>
            <person name="Burstein D."/>
            <person name="Amaro F."/>
            <person name="Zusman T."/>
            <person name="Lifshitz Z."/>
            <person name="Cohen O."/>
            <person name="Gilbert J.A."/>
            <person name="Pupko T."/>
            <person name="Shuman H.A."/>
            <person name="Segal G."/>
        </authorList>
    </citation>
    <scope>NUCLEOTIDE SEQUENCE [LARGE SCALE GENOMIC DNA]</scope>
    <source>
        <strain evidence="2 3">BL-540</strain>
    </source>
</reference>
<dbReference type="EMBL" id="LNYJ01000003">
    <property type="protein sequence ID" value="KTD19064.1"/>
    <property type="molecule type" value="Genomic_DNA"/>
</dbReference>
<dbReference type="Proteomes" id="UP000055035">
    <property type="component" value="Unassembled WGS sequence"/>
</dbReference>
<evidence type="ECO:0000313" key="2">
    <source>
        <dbReference type="EMBL" id="KTD19064.1"/>
    </source>
</evidence>
<dbReference type="PATRIC" id="fig|456.5.peg.305"/>
<protein>
    <recommendedName>
        <fullName evidence="1">Coenzyme F420 hydrogenase/dehydrogenase beta subunit C-terminal domain-containing protein</fullName>
    </recommendedName>
</protein>
<organism evidence="2 3">
    <name type="scientific">Legionella jordanis</name>
    <dbReference type="NCBI Taxonomy" id="456"/>
    <lineage>
        <taxon>Bacteria</taxon>
        <taxon>Pseudomonadati</taxon>
        <taxon>Pseudomonadota</taxon>
        <taxon>Gammaproteobacteria</taxon>
        <taxon>Legionellales</taxon>
        <taxon>Legionellaceae</taxon>
        <taxon>Legionella</taxon>
    </lineage>
</organism>
<dbReference type="AlphaFoldDB" id="A0A0W0VG09"/>
<comment type="caution">
    <text evidence="2">The sequence shown here is derived from an EMBL/GenBank/DDBJ whole genome shotgun (WGS) entry which is preliminary data.</text>
</comment>
<proteinExistence type="predicted"/>
<dbReference type="OrthoDB" id="3247493at2"/>
<name>A0A0W0VG09_9GAMM</name>
<dbReference type="RefSeq" id="WP_082647111.1">
    <property type="nucleotide sequence ID" value="NZ_LNYJ01000003.1"/>
</dbReference>
<sequence length="58" mass="6309">MAGTADISFGDAWIEPLTSDGKGTNVVVVRSPEVEHMIAKAIEERRLKYKVPPQLLSG</sequence>
<keyword evidence="3" id="KW-1185">Reference proteome</keyword>
<accession>A0A0W0VG09</accession>
<gene>
    <name evidence="2" type="ORF">Ljor_0287</name>
</gene>
<feature type="domain" description="Coenzyme F420 hydrogenase/dehydrogenase beta subunit C-terminal" evidence="1">
    <location>
        <begin position="2"/>
        <end position="50"/>
    </location>
</feature>
<evidence type="ECO:0000313" key="3">
    <source>
        <dbReference type="Proteomes" id="UP000055035"/>
    </source>
</evidence>
<dbReference type="InterPro" id="IPR007525">
    <property type="entry name" value="FrhB_FdhB_C"/>
</dbReference>
<dbReference type="Pfam" id="PF04432">
    <property type="entry name" value="FrhB_FdhB_C"/>
    <property type="match status" value="1"/>
</dbReference>